<dbReference type="STRING" id="224129.A0A1W4XGE6"/>
<dbReference type="GO" id="GO:0003676">
    <property type="term" value="F:nucleic acid binding"/>
    <property type="evidence" value="ECO:0007669"/>
    <property type="project" value="InterPro"/>
</dbReference>
<dbReference type="InterPro" id="IPR001584">
    <property type="entry name" value="Integrase_cat-core"/>
</dbReference>
<evidence type="ECO:0000313" key="2">
    <source>
        <dbReference type="Proteomes" id="UP000192223"/>
    </source>
</evidence>
<dbReference type="SUPFAM" id="SSF53098">
    <property type="entry name" value="Ribonuclease H-like"/>
    <property type="match status" value="1"/>
</dbReference>
<proteinExistence type="predicted"/>
<dbReference type="RefSeq" id="XP_018331852.1">
    <property type="nucleotide sequence ID" value="XM_018476350.1"/>
</dbReference>
<dbReference type="OrthoDB" id="8065885at2759"/>
<dbReference type="GO" id="GO:0015074">
    <property type="term" value="P:DNA integration"/>
    <property type="evidence" value="ECO:0007669"/>
    <property type="project" value="InterPro"/>
</dbReference>
<dbReference type="PANTHER" id="PTHR37984">
    <property type="entry name" value="PROTEIN CBG26694"/>
    <property type="match status" value="1"/>
</dbReference>
<sequence>MIKVKGMARSFVFWPSIDVDITTLVKFCPAPWERIQIDYAGPVVDTMLLIDVDTYNKWLKVKLITSMSTAATITIMDNLFTTYGAARTVVADKSRQFISEEFKIFL</sequence>
<feature type="domain" description="Integrase catalytic" evidence="1">
    <location>
        <begin position="27"/>
        <end position="106"/>
    </location>
</feature>
<dbReference type="KEGG" id="apln:108741523"/>
<dbReference type="InterPro" id="IPR012337">
    <property type="entry name" value="RNaseH-like_sf"/>
</dbReference>
<name>A0A1W4XGE6_AGRPL</name>
<dbReference type="AlphaFoldDB" id="A0A1W4XGE6"/>
<evidence type="ECO:0000259" key="1">
    <source>
        <dbReference type="PROSITE" id="PS50994"/>
    </source>
</evidence>
<dbReference type="InterPro" id="IPR036397">
    <property type="entry name" value="RNaseH_sf"/>
</dbReference>
<reference evidence="3" key="1">
    <citation type="submission" date="2025-08" db="UniProtKB">
        <authorList>
            <consortium name="RefSeq"/>
        </authorList>
    </citation>
    <scope>IDENTIFICATION</scope>
    <source>
        <tissue evidence="3">Entire body</tissue>
    </source>
</reference>
<protein>
    <submittedName>
        <fullName evidence="3">Uncharacterized protein K02A2.6-like</fullName>
    </submittedName>
</protein>
<dbReference type="Gene3D" id="3.30.420.10">
    <property type="entry name" value="Ribonuclease H-like superfamily/Ribonuclease H"/>
    <property type="match status" value="1"/>
</dbReference>
<accession>A0A1W4XGE6</accession>
<dbReference type="InterPro" id="IPR050951">
    <property type="entry name" value="Retrovirus_Pol_polyprotein"/>
</dbReference>
<gene>
    <name evidence="3" type="primary">LOC108741523</name>
</gene>
<dbReference type="GeneID" id="108741523"/>
<dbReference type="PANTHER" id="PTHR37984:SF5">
    <property type="entry name" value="PROTEIN NYNRIN-LIKE"/>
    <property type="match status" value="1"/>
</dbReference>
<keyword evidence="2" id="KW-1185">Reference proteome</keyword>
<organism evidence="2 3">
    <name type="scientific">Agrilus planipennis</name>
    <name type="common">Emerald ash borer</name>
    <name type="synonym">Agrilus marcopoli</name>
    <dbReference type="NCBI Taxonomy" id="224129"/>
    <lineage>
        <taxon>Eukaryota</taxon>
        <taxon>Metazoa</taxon>
        <taxon>Ecdysozoa</taxon>
        <taxon>Arthropoda</taxon>
        <taxon>Hexapoda</taxon>
        <taxon>Insecta</taxon>
        <taxon>Pterygota</taxon>
        <taxon>Neoptera</taxon>
        <taxon>Endopterygota</taxon>
        <taxon>Coleoptera</taxon>
        <taxon>Polyphaga</taxon>
        <taxon>Elateriformia</taxon>
        <taxon>Buprestoidea</taxon>
        <taxon>Buprestidae</taxon>
        <taxon>Agrilinae</taxon>
        <taxon>Agrilus</taxon>
    </lineage>
</organism>
<evidence type="ECO:0000313" key="3">
    <source>
        <dbReference type="RefSeq" id="XP_018331852.1"/>
    </source>
</evidence>
<dbReference type="InParanoid" id="A0A1W4XGE6"/>
<dbReference type="Proteomes" id="UP000192223">
    <property type="component" value="Unplaced"/>
</dbReference>
<dbReference type="PROSITE" id="PS50994">
    <property type="entry name" value="INTEGRASE"/>
    <property type="match status" value="1"/>
</dbReference>